<comment type="similarity">
    <text evidence="2">Belongs to the GtrA family.</text>
</comment>
<evidence type="ECO:0000256" key="5">
    <source>
        <dbReference type="ARBA" id="ARBA00023136"/>
    </source>
</evidence>
<evidence type="ECO:0000256" key="2">
    <source>
        <dbReference type="ARBA" id="ARBA00009399"/>
    </source>
</evidence>
<protein>
    <submittedName>
        <fullName evidence="8">GtrA family protein</fullName>
    </submittedName>
</protein>
<evidence type="ECO:0000256" key="4">
    <source>
        <dbReference type="ARBA" id="ARBA00022989"/>
    </source>
</evidence>
<keyword evidence="4 6" id="KW-1133">Transmembrane helix</keyword>
<dbReference type="GO" id="GO:0000271">
    <property type="term" value="P:polysaccharide biosynthetic process"/>
    <property type="evidence" value="ECO:0007669"/>
    <property type="project" value="InterPro"/>
</dbReference>
<evidence type="ECO:0000256" key="1">
    <source>
        <dbReference type="ARBA" id="ARBA00004141"/>
    </source>
</evidence>
<reference evidence="8" key="2">
    <citation type="submission" date="2021-04" db="EMBL/GenBank/DDBJ databases">
        <authorList>
            <person name="Gilroy R."/>
        </authorList>
    </citation>
    <scope>NUCLEOTIDE SEQUENCE</scope>
    <source>
        <strain evidence="8">CHK192-9172</strain>
    </source>
</reference>
<evidence type="ECO:0000313" key="9">
    <source>
        <dbReference type="Proteomes" id="UP000824024"/>
    </source>
</evidence>
<dbReference type="AlphaFoldDB" id="A0A9D2D1G5"/>
<feature type="transmembrane region" description="Helical" evidence="6">
    <location>
        <begin position="76"/>
        <end position="94"/>
    </location>
</feature>
<keyword evidence="3 6" id="KW-0812">Transmembrane</keyword>
<dbReference type="EMBL" id="DXCH01000071">
    <property type="protein sequence ID" value="HIZ06818.1"/>
    <property type="molecule type" value="Genomic_DNA"/>
</dbReference>
<accession>A0A9D2D1G5</accession>
<feature type="domain" description="GtrA/DPMS transmembrane" evidence="7">
    <location>
        <begin position="15"/>
        <end position="135"/>
    </location>
</feature>
<gene>
    <name evidence="8" type="ORF">IAA08_02645</name>
</gene>
<comment type="subcellular location">
    <subcellularLocation>
        <location evidence="1">Membrane</location>
        <topology evidence="1">Multi-pass membrane protein</topology>
    </subcellularLocation>
</comment>
<dbReference type="PANTHER" id="PTHR38459:SF1">
    <property type="entry name" value="PROPHAGE BACTOPRENOL-LINKED GLUCOSE TRANSLOCASE HOMOLOG"/>
    <property type="match status" value="1"/>
</dbReference>
<organism evidence="8 9">
    <name type="scientific">Candidatus Eubacterium avistercoris</name>
    <dbReference type="NCBI Taxonomy" id="2838567"/>
    <lineage>
        <taxon>Bacteria</taxon>
        <taxon>Bacillati</taxon>
        <taxon>Bacillota</taxon>
        <taxon>Clostridia</taxon>
        <taxon>Eubacteriales</taxon>
        <taxon>Eubacteriaceae</taxon>
        <taxon>Eubacterium</taxon>
    </lineage>
</organism>
<dbReference type="Pfam" id="PF04138">
    <property type="entry name" value="GtrA_DPMS_TM"/>
    <property type="match status" value="1"/>
</dbReference>
<dbReference type="Proteomes" id="UP000824024">
    <property type="component" value="Unassembled WGS sequence"/>
</dbReference>
<feature type="transmembrane region" description="Helical" evidence="6">
    <location>
        <begin position="109"/>
        <end position="128"/>
    </location>
</feature>
<proteinExistence type="inferred from homology"/>
<feature type="transmembrane region" description="Helical" evidence="6">
    <location>
        <begin position="47"/>
        <end position="64"/>
    </location>
</feature>
<dbReference type="GO" id="GO:0005886">
    <property type="term" value="C:plasma membrane"/>
    <property type="evidence" value="ECO:0007669"/>
    <property type="project" value="TreeGrafter"/>
</dbReference>
<reference evidence="8" key="1">
    <citation type="journal article" date="2021" name="PeerJ">
        <title>Extensive microbial diversity within the chicken gut microbiome revealed by metagenomics and culture.</title>
        <authorList>
            <person name="Gilroy R."/>
            <person name="Ravi A."/>
            <person name="Getino M."/>
            <person name="Pursley I."/>
            <person name="Horton D.L."/>
            <person name="Alikhan N.F."/>
            <person name="Baker D."/>
            <person name="Gharbi K."/>
            <person name="Hall N."/>
            <person name="Watson M."/>
            <person name="Adriaenssens E.M."/>
            <person name="Foster-Nyarko E."/>
            <person name="Jarju S."/>
            <person name="Secka A."/>
            <person name="Antonio M."/>
            <person name="Oren A."/>
            <person name="Chaudhuri R.R."/>
            <person name="La Ragione R."/>
            <person name="Hildebrand F."/>
            <person name="Pallen M.J."/>
        </authorList>
    </citation>
    <scope>NUCLEOTIDE SEQUENCE</scope>
    <source>
        <strain evidence="8">CHK192-9172</strain>
    </source>
</reference>
<evidence type="ECO:0000259" key="7">
    <source>
        <dbReference type="Pfam" id="PF04138"/>
    </source>
</evidence>
<evidence type="ECO:0000313" key="8">
    <source>
        <dbReference type="EMBL" id="HIZ06818.1"/>
    </source>
</evidence>
<sequence length="140" mass="16064">MIKKLLKFIDITTIKFLMVGVINTLVGTGLMFILYNVFSVNYWISSASNYIVGSIVSYFLNKYFTFQNKEKSWRQILSFVVNITICYLIAYGAAKPAVSWIFSGFNEKIQGNLSMLAGMCLFVVLNYLGQRLFVFRKKSE</sequence>
<dbReference type="PANTHER" id="PTHR38459">
    <property type="entry name" value="PROPHAGE BACTOPRENOL-LINKED GLUCOSE TRANSLOCASE HOMOLOG"/>
    <property type="match status" value="1"/>
</dbReference>
<evidence type="ECO:0000256" key="6">
    <source>
        <dbReference type="SAM" id="Phobius"/>
    </source>
</evidence>
<evidence type="ECO:0000256" key="3">
    <source>
        <dbReference type="ARBA" id="ARBA00022692"/>
    </source>
</evidence>
<name>A0A9D2D1G5_9FIRM</name>
<feature type="transmembrane region" description="Helical" evidence="6">
    <location>
        <begin position="12"/>
        <end position="35"/>
    </location>
</feature>
<dbReference type="InterPro" id="IPR051401">
    <property type="entry name" value="GtrA_CellWall_Glycosyl"/>
</dbReference>
<comment type="caution">
    <text evidence="8">The sequence shown here is derived from an EMBL/GenBank/DDBJ whole genome shotgun (WGS) entry which is preliminary data.</text>
</comment>
<dbReference type="InterPro" id="IPR007267">
    <property type="entry name" value="GtrA_DPMS_TM"/>
</dbReference>
<keyword evidence="5 6" id="KW-0472">Membrane</keyword>